<evidence type="ECO:0000313" key="2">
    <source>
        <dbReference type="EMBL" id="KAK7426461.1"/>
    </source>
</evidence>
<proteinExistence type="predicted"/>
<feature type="transmembrane region" description="Helical" evidence="1">
    <location>
        <begin position="74"/>
        <end position="94"/>
    </location>
</feature>
<dbReference type="Proteomes" id="UP001498421">
    <property type="component" value="Unassembled WGS sequence"/>
</dbReference>
<gene>
    <name evidence="2" type="ORF">QQZ08_007056</name>
</gene>
<sequence length="385" mass="42452">MGILFSRPGKDTFPPGAYAAGATESINGSTIAPYLGINFGPYGDIPTSDLPPIPFEWIISPSEIKDSCPDQSQIITMFAVTETVIVLLTPIIAYRPVIHFLSRGWLGNRSKDSAVLAWTITFACQLLANATIAGMIGNTPGYGRLNMLRIFTVYIARPRFHVVILGLLRSIVGVQRTRSMDKTRIIDKRIDDRVEFPYTDAYIATAVSELLLLIIAAIFTGVTWHRMPSASMSREYADDIVSFVSSAPAIMLLCIVAFVPVHKRYGDAFPIEGRRYETARRWGVTVGADGQASLQVRETKRKRSMMKKVASAVAASAFMGFVTLVQWSYWTRFLTMSGVLFCPPKLIESGVVWTIFTLVGQSPVNFRDYLRITDLLIGTLAGAAS</sequence>
<reference evidence="2 3" key="1">
    <citation type="journal article" date="2025" name="Microbiol. Resour. Announc.">
        <title>Draft genome sequences for Neonectria magnoliae and Neonectria punicea, canker pathogens of Liriodendron tulipifera and Acer saccharum in West Virginia.</title>
        <authorList>
            <person name="Petronek H.M."/>
            <person name="Kasson M.T."/>
            <person name="Metheny A.M."/>
            <person name="Stauder C.M."/>
            <person name="Lovett B."/>
            <person name="Lynch S.C."/>
            <person name="Garnas J.R."/>
            <person name="Kasson L.R."/>
            <person name="Stajich J.E."/>
        </authorList>
    </citation>
    <scope>NUCLEOTIDE SEQUENCE [LARGE SCALE GENOMIC DNA]</scope>
    <source>
        <strain evidence="2 3">NRRL 64651</strain>
    </source>
</reference>
<name>A0ABR1HZ96_9HYPO</name>
<keyword evidence="1" id="KW-0812">Transmembrane</keyword>
<keyword evidence="1" id="KW-1133">Transmembrane helix</keyword>
<organism evidence="2 3">
    <name type="scientific">Neonectria magnoliae</name>
    <dbReference type="NCBI Taxonomy" id="2732573"/>
    <lineage>
        <taxon>Eukaryota</taxon>
        <taxon>Fungi</taxon>
        <taxon>Dikarya</taxon>
        <taxon>Ascomycota</taxon>
        <taxon>Pezizomycotina</taxon>
        <taxon>Sordariomycetes</taxon>
        <taxon>Hypocreomycetidae</taxon>
        <taxon>Hypocreales</taxon>
        <taxon>Nectriaceae</taxon>
        <taxon>Neonectria</taxon>
    </lineage>
</organism>
<dbReference type="EMBL" id="JAZAVK010000066">
    <property type="protein sequence ID" value="KAK7426461.1"/>
    <property type="molecule type" value="Genomic_DNA"/>
</dbReference>
<keyword evidence="1" id="KW-0472">Membrane</keyword>
<protein>
    <recommendedName>
        <fullName evidence="4">Transmembrane protein</fullName>
    </recommendedName>
</protein>
<evidence type="ECO:0008006" key="4">
    <source>
        <dbReference type="Google" id="ProtNLM"/>
    </source>
</evidence>
<comment type="caution">
    <text evidence="2">The sequence shown here is derived from an EMBL/GenBank/DDBJ whole genome shotgun (WGS) entry which is preliminary data.</text>
</comment>
<feature type="transmembrane region" description="Helical" evidence="1">
    <location>
        <begin position="156"/>
        <end position="175"/>
    </location>
</feature>
<evidence type="ECO:0000313" key="3">
    <source>
        <dbReference type="Proteomes" id="UP001498421"/>
    </source>
</evidence>
<accession>A0ABR1HZ96</accession>
<feature type="transmembrane region" description="Helical" evidence="1">
    <location>
        <begin position="196"/>
        <end position="220"/>
    </location>
</feature>
<feature type="transmembrane region" description="Helical" evidence="1">
    <location>
        <begin position="115"/>
        <end position="136"/>
    </location>
</feature>
<feature type="transmembrane region" description="Helical" evidence="1">
    <location>
        <begin position="240"/>
        <end position="261"/>
    </location>
</feature>
<keyword evidence="3" id="KW-1185">Reference proteome</keyword>
<feature type="transmembrane region" description="Helical" evidence="1">
    <location>
        <begin position="309"/>
        <end position="330"/>
    </location>
</feature>
<evidence type="ECO:0000256" key="1">
    <source>
        <dbReference type="SAM" id="Phobius"/>
    </source>
</evidence>